<reference evidence="4 5" key="1">
    <citation type="submission" date="2016-09" db="EMBL/GenBank/DDBJ databases">
        <title>genome sequence of Mycobacterium sp. 739 SCH.</title>
        <authorList>
            <person name="Greninger A.L."/>
            <person name="Qin X."/>
            <person name="Jerome K."/>
            <person name="Vora S."/>
            <person name="Quinn K."/>
        </authorList>
    </citation>
    <scope>NUCLEOTIDE SEQUENCE [LARGE SCALE GENOMIC DNA]</scope>
    <source>
        <strain evidence="4 5">SCH</strain>
    </source>
</reference>
<feature type="domain" description="NADH:ubiquinone oxidoreductase intermediate-associated protein 30" evidence="3">
    <location>
        <begin position="58"/>
        <end position="206"/>
    </location>
</feature>
<name>A0A1E8Q913_9MYCO</name>
<evidence type="ECO:0000259" key="3">
    <source>
        <dbReference type="Pfam" id="PF08547"/>
    </source>
</evidence>
<feature type="signal peptide" evidence="2">
    <location>
        <begin position="1"/>
        <end position="26"/>
    </location>
</feature>
<dbReference type="InterPro" id="IPR039131">
    <property type="entry name" value="NDUFAF1"/>
</dbReference>
<proteinExistence type="inferred from homology"/>
<comment type="similarity">
    <text evidence="1">Belongs to the CIA30 family.</text>
</comment>
<dbReference type="InterPro" id="IPR013857">
    <property type="entry name" value="NADH-UbQ_OxRdtase-assoc_prot30"/>
</dbReference>
<dbReference type="PANTHER" id="PTHR13194">
    <property type="entry name" value="COMPLEX I INTERMEDIATE-ASSOCIATED PROTEIN 30"/>
    <property type="match status" value="1"/>
</dbReference>
<dbReference type="InterPro" id="IPR008979">
    <property type="entry name" value="Galactose-bd-like_sf"/>
</dbReference>
<keyword evidence="2" id="KW-0732">Signal</keyword>
<evidence type="ECO:0000313" key="5">
    <source>
        <dbReference type="Proteomes" id="UP000178953"/>
    </source>
</evidence>
<dbReference type="AlphaFoldDB" id="A0A1E8Q913"/>
<comment type="caution">
    <text evidence="4">The sequence shown here is derived from an EMBL/GenBank/DDBJ whole genome shotgun (WGS) entry which is preliminary data.</text>
</comment>
<keyword evidence="5" id="KW-1185">Reference proteome</keyword>
<dbReference type="PANTHER" id="PTHR13194:SF19">
    <property type="entry name" value="NAD(P)-BINDING ROSSMANN-FOLD SUPERFAMILY PROTEIN"/>
    <property type="match status" value="1"/>
</dbReference>
<evidence type="ECO:0000256" key="1">
    <source>
        <dbReference type="ARBA" id="ARBA00007884"/>
    </source>
</evidence>
<dbReference type="Proteomes" id="UP000178953">
    <property type="component" value="Unassembled WGS sequence"/>
</dbReference>
<protein>
    <submittedName>
        <fullName evidence="4">CIA30 family protein</fullName>
    </submittedName>
</protein>
<accession>A0A1E8Q913</accession>
<dbReference type="EMBL" id="MCHX01000008">
    <property type="protein sequence ID" value="OFJ54845.1"/>
    <property type="molecule type" value="Genomic_DNA"/>
</dbReference>
<evidence type="ECO:0000256" key="2">
    <source>
        <dbReference type="SAM" id="SignalP"/>
    </source>
</evidence>
<dbReference type="PROSITE" id="PS51257">
    <property type="entry name" value="PROKAR_LIPOPROTEIN"/>
    <property type="match status" value="1"/>
</dbReference>
<gene>
    <name evidence="4" type="ORF">BEL07_04580</name>
</gene>
<feature type="chain" id="PRO_5030027165" evidence="2">
    <location>
        <begin position="27"/>
        <end position="213"/>
    </location>
</feature>
<dbReference type="OrthoDB" id="442188at2"/>
<dbReference type="RefSeq" id="WP_070351928.1">
    <property type="nucleotide sequence ID" value="NZ_CP043474.1"/>
</dbReference>
<organism evidence="4 5">
    <name type="scientific">Mycolicibacterium grossiae</name>
    <dbReference type="NCBI Taxonomy" id="1552759"/>
    <lineage>
        <taxon>Bacteria</taxon>
        <taxon>Bacillati</taxon>
        <taxon>Actinomycetota</taxon>
        <taxon>Actinomycetes</taxon>
        <taxon>Mycobacteriales</taxon>
        <taxon>Mycobacteriaceae</taxon>
        <taxon>Mycolicibacterium</taxon>
    </lineage>
</organism>
<evidence type="ECO:0000313" key="4">
    <source>
        <dbReference type="EMBL" id="OFJ54845.1"/>
    </source>
</evidence>
<dbReference type="SUPFAM" id="SSF49785">
    <property type="entry name" value="Galactose-binding domain-like"/>
    <property type="match status" value="1"/>
</dbReference>
<sequence>MLTPKGLRPLLVVVAAVMLPATVSCASGGQAPDAATSAAPVAASDGRGIPIVALDARAVAAWTTVNDPVMGGESTATVGYGDGGMVFAGTVSLENNGGFASARSPRDTGIGQRATGATTLRVDAVGDGKTYLVKAYLGGERWSYIQRFRTEAGVRKAYELPVEDFEPVGERMKPAPDAPRTLDPARIDQVALYILDGQQGPFTLTVSAIDAVT</sequence>
<dbReference type="Pfam" id="PF08547">
    <property type="entry name" value="CIA30"/>
    <property type="match status" value="1"/>
</dbReference>